<dbReference type="InterPro" id="IPR053827">
    <property type="entry name" value="Gp10_C"/>
</dbReference>
<evidence type="ECO:0000313" key="5">
    <source>
        <dbReference type="EMBL" id="CAF1529078.1"/>
    </source>
</evidence>
<reference evidence="4" key="1">
    <citation type="submission" date="2021-02" db="EMBL/GenBank/DDBJ databases">
        <authorList>
            <person name="Nowell W R."/>
        </authorList>
    </citation>
    <scope>NUCLEOTIDE SEQUENCE</scope>
</reference>
<keyword evidence="2" id="KW-0732">Signal</keyword>
<feature type="region of interest" description="Disordered" evidence="1">
    <location>
        <begin position="174"/>
        <end position="199"/>
    </location>
</feature>
<evidence type="ECO:0000313" key="10">
    <source>
        <dbReference type="Proteomes" id="UP000663834"/>
    </source>
</evidence>
<evidence type="ECO:0000256" key="2">
    <source>
        <dbReference type="SAM" id="SignalP"/>
    </source>
</evidence>
<dbReference type="Proteomes" id="UP000663824">
    <property type="component" value="Unassembled WGS sequence"/>
</dbReference>
<evidence type="ECO:0000313" key="9">
    <source>
        <dbReference type="EMBL" id="CAF5121248.1"/>
    </source>
</evidence>
<feature type="signal peptide" evidence="2">
    <location>
        <begin position="1"/>
        <end position="20"/>
    </location>
</feature>
<proteinExistence type="predicted"/>
<dbReference type="Proteomes" id="UP000676336">
    <property type="component" value="Unassembled WGS sequence"/>
</dbReference>
<dbReference type="AlphaFoldDB" id="A0A815ED92"/>
<dbReference type="Proteomes" id="UP000663855">
    <property type="component" value="Unassembled WGS sequence"/>
</dbReference>
<evidence type="ECO:0000313" key="8">
    <source>
        <dbReference type="EMBL" id="CAF5100921.1"/>
    </source>
</evidence>
<gene>
    <name evidence="7" type="ORF">BYL167_LOCUS29950</name>
    <name evidence="5" type="ORF">CJN711_LOCUS28914</name>
    <name evidence="8" type="ORF">GIL414_LOCUS62727</name>
    <name evidence="4" type="ORF">KQP761_LOCUS5219</name>
    <name evidence="6" type="ORF">MBJ925_LOCUS10924</name>
    <name evidence="9" type="ORF">SMN809_LOCUS62538</name>
</gene>
<evidence type="ECO:0000313" key="7">
    <source>
        <dbReference type="EMBL" id="CAF4362146.1"/>
    </source>
</evidence>
<evidence type="ECO:0000313" key="4">
    <source>
        <dbReference type="EMBL" id="CAF1310257.1"/>
    </source>
</evidence>
<dbReference type="EMBL" id="CAJOBJ010254838">
    <property type="protein sequence ID" value="CAF5100921.1"/>
    <property type="molecule type" value="Genomic_DNA"/>
</dbReference>
<dbReference type="SUPFAM" id="SSF88874">
    <property type="entry name" value="Receptor-binding domain of short tail fibre protein gp12"/>
    <property type="match status" value="1"/>
</dbReference>
<dbReference type="EMBL" id="CAJNRE010004620">
    <property type="protein sequence ID" value="CAF2037512.1"/>
    <property type="molecule type" value="Genomic_DNA"/>
</dbReference>
<feature type="chain" id="PRO_5036411481" description="Baseplate structural protein Gp10 C-terminal domain-containing protein" evidence="2">
    <location>
        <begin position="21"/>
        <end position="217"/>
    </location>
</feature>
<dbReference type="EMBL" id="CAJNOW010001220">
    <property type="protein sequence ID" value="CAF1310257.1"/>
    <property type="molecule type" value="Genomic_DNA"/>
</dbReference>
<dbReference type="EMBL" id="CAJOBI010260712">
    <property type="protein sequence ID" value="CAF5121248.1"/>
    <property type="molecule type" value="Genomic_DNA"/>
</dbReference>
<dbReference type="EMBL" id="CAJNOV010013655">
    <property type="protein sequence ID" value="CAF1529078.1"/>
    <property type="molecule type" value="Genomic_DNA"/>
</dbReference>
<sequence length="217" mass="23821">MKNFLFKLFTISTFSLLINAENVEDYLRKETGRIISSPSNTVLPRGTVLMIASAEMDDWFNINGKGLGEYSGWYICDGRNGTPDLRGRFLVGRDVFNSDASYSNIGNKGGLDKVVLTVDEMPSHFHTFQAQTSASSEHSHNYNDITYADGCDVIVPTYRGIASGRANNKACQIGRTTQQTSAHSHSISGSTGNIGGSKPQENRPPYYVIAYIIYIGV</sequence>
<comment type="caution">
    <text evidence="4">The sequence shown here is derived from an EMBL/GenBank/DDBJ whole genome shotgun (WGS) entry which is preliminary data.</text>
</comment>
<name>A0A815ED92_9BILA</name>
<organism evidence="4 10">
    <name type="scientific">Rotaria magnacalcarata</name>
    <dbReference type="NCBI Taxonomy" id="392030"/>
    <lineage>
        <taxon>Eukaryota</taxon>
        <taxon>Metazoa</taxon>
        <taxon>Spiralia</taxon>
        <taxon>Gnathifera</taxon>
        <taxon>Rotifera</taxon>
        <taxon>Eurotatoria</taxon>
        <taxon>Bdelloidea</taxon>
        <taxon>Philodinida</taxon>
        <taxon>Philodinidae</taxon>
        <taxon>Rotaria</taxon>
    </lineage>
</organism>
<dbReference type="Pfam" id="PF21939">
    <property type="entry name" value="Gp10_C"/>
    <property type="match status" value="1"/>
</dbReference>
<dbReference type="Proteomes" id="UP000663834">
    <property type="component" value="Unassembled WGS sequence"/>
</dbReference>
<feature type="domain" description="Baseplate structural protein Gp10 C-terminal" evidence="3">
    <location>
        <begin position="87"/>
        <end position="209"/>
    </location>
</feature>
<dbReference type="Proteomes" id="UP000681967">
    <property type="component" value="Unassembled WGS sequence"/>
</dbReference>
<accession>A0A815ED92</accession>
<evidence type="ECO:0000256" key="1">
    <source>
        <dbReference type="SAM" id="MobiDB-lite"/>
    </source>
</evidence>
<protein>
    <recommendedName>
        <fullName evidence="3">Baseplate structural protein Gp10 C-terminal domain-containing protein</fullName>
    </recommendedName>
</protein>
<evidence type="ECO:0000259" key="3">
    <source>
        <dbReference type="Pfam" id="PF21939"/>
    </source>
</evidence>
<dbReference type="CDD" id="cd22641">
    <property type="entry name" value="C24-like"/>
    <property type="match status" value="1"/>
</dbReference>
<dbReference type="Proteomes" id="UP000681720">
    <property type="component" value="Unassembled WGS sequence"/>
</dbReference>
<evidence type="ECO:0000313" key="6">
    <source>
        <dbReference type="EMBL" id="CAF2037512.1"/>
    </source>
</evidence>
<dbReference type="EMBL" id="CAJOBH010047466">
    <property type="protein sequence ID" value="CAF4362146.1"/>
    <property type="molecule type" value="Genomic_DNA"/>
</dbReference>
<dbReference type="OrthoDB" id="10035547at2759"/>